<dbReference type="InterPro" id="IPR019546">
    <property type="entry name" value="TAT_signal_bac_arc"/>
</dbReference>
<comment type="caution">
    <text evidence="2">The sequence shown here is derived from an EMBL/GenBank/DDBJ whole genome shotgun (WGS) entry which is preliminary data.</text>
</comment>
<evidence type="ECO:0000313" key="2">
    <source>
        <dbReference type="EMBL" id="GAB63345.1"/>
    </source>
</evidence>
<reference evidence="2 3" key="1">
    <citation type="journal article" date="2012" name="FEBS Lett.">
        <title>Anammox organism KSU-1 expresses a NirK-type copper-containing nitrite reductase instead of a NirS-type with cytochrome cd1.</title>
        <authorList>
            <person name="Hira D."/>
            <person name="Toh H."/>
            <person name="Migita C.T."/>
            <person name="Okubo H."/>
            <person name="Nishiyama T."/>
            <person name="Hattori M."/>
            <person name="Furukawa K."/>
            <person name="Fujii T."/>
        </authorList>
    </citation>
    <scope>NUCLEOTIDE SEQUENCE [LARGE SCALE GENOMIC DNA]</scope>
</reference>
<protein>
    <recommendedName>
        <fullName evidence="1">DUF362 domain-containing protein</fullName>
    </recommendedName>
</protein>
<proteinExistence type="predicted"/>
<keyword evidence="3" id="KW-1185">Reference proteome</keyword>
<dbReference type="STRING" id="247490.KSU1_D0036"/>
<dbReference type="Proteomes" id="UP000002985">
    <property type="component" value="Unassembled WGS sequence"/>
</dbReference>
<evidence type="ECO:0000313" key="3">
    <source>
        <dbReference type="Proteomes" id="UP000002985"/>
    </source>
</evidence>
<evidence type="ECO:0000259" key="1">
    <source>
        <dbReference type="Pfam" id="PF04015"/>
    </source>
</evidence>
<gene>
    <name evidence="2" type="ORF">KSU1_D0036</name>
</gene>
<sequence length="372" mass="40847">MGDDEPKLRIICFSGRKIINTKDIHFSRRNFLKHSALGIAGFGLGLKGFEGLQWAIGADNQASPGDKSKVIAIKSGGIMRNGKPEPEAVQRMMDEGMFTLTGKKTTAEAWRAFFTPDDVVGIKINPIGGIKLSTRPEVVNAIIPGLKAAGVKENNIIIWDRFSYHLITAGYPLNKGSSGVRCYGTEPTAGYDKEIYYESFDDDYKLRQDDGARSLFSTIVTQHVTAIINVPVMKDHGIAGVTVCLKNLAFGAINNTPRFHPSPYFCDPASAEVCAHPALKDKIRLHIVDALQACFEGGPASMKTWTMWNEERLFFGTDPVAIDRVGLEIIDKKRKANNYMPVSQKAKHIATAGRIGLGVYDMNAIELVELNV</sequence>
<dbReference type="AlphaFoldDB" id="I3INQ0"/>
<feature type="domain" description="DUF362" evidence="1">
    <location>
        <begin position="120"/>
        <end position="327"/>
    </location>
</feature>
<dbReference type="InterPro" id="IPR007160">
    <property type="entry name" value="DUF362"/>
</dbReference>
<name>I3INQ0_9BACT</name>
<dbReference type="EMBL" id="BAFH01000004">
    <property type="protein sequence ID" value="GAB63345.1"/>
    <property type="molecule type" value="Genomic_DNA"/>
</dbReference>
<dbReference type="PROSITE" id="PS51318">
    <property type="entry name" value="TAT"/>
    <property type="match status" value="1"/>
</dbReference>
<dbReference type="eggNOG" id="COG2006">
    <property type="taxonomic scope" value="Bacteria"/>
</dbReference>
<dbReference type="InterPro" id="IPR006311">
    <property type="entry name" value="TAT_signal"/>
</dbReference>
<accession>I3INQ0</accession>
<dbReference type="NCBIfam" id="TIGR01409">
    <property type="entry name" value="TAT_signal_seq"/>
    <property type="match status" value="1"/>
</dbReference>
<organism evidence="2 3">
    <name type="scientific">Candidatus Jettenia caeni</name>
    <dbReference type="NCBI Taxonomy" id="247490"/>
    <lineage>
        <taxon>Bacteria</taxon>
        <taxon>Pseudomonadati</taxon>
        <taxon>Planctomycetota</taxon>
        <taxon>Candidatus Brocadiia</taxon>
        <taxon>Candidatus Brocadiales</taxon>
        <taxon>Candidatus Brocadiaceae</taxon>
        <taxon>Candidatus Jettenia</taxon>
    </lineage>
</organism>
<dbReference type="Pfam" id="PF04015">
    <property type="entry name" value="DUF362"/>
    <property type="match status" value="1"/>
</dbReference>